<feature type="chain" id="PRO_5020031538" evidence="1">
    <location>
        <begin position="29"/>
        <end position="98"/>
    </location>
</feature>
<evidence type="ECO:0000313" key="2">
    <source>
        <dbReference type="EMBL" id="MOY42601.1"/>
    </source>
</evidence>
<feature type="signal peptide" evidence="1">
    <location>
        <begin position="1"/>
        <end position="28"/>
    </location>
</feature>
<dbReference type="AlphaFoldDB" id="A0A4D5S151"/>
<sequence length="98" mass="10300">MKVESPFVLPVFLHFLCIFLTVLLSADSSWTWHQNARGSIYTRCGKGCHSWPLSQNGQPITVGACGALGQGCVRASLQASPLGGCGGKTAPTTPGGYF</sequence>
<protein>
    <submittedName>
        <fullName evidence="2">Putative secreted protein</fullName>
    </submittedName>
</protein>
<accession>A0A4D5S151</accession>
<keyword evidence="1" id="KW-0732">Signal</keyword>
<evidence type="ECO:0000256" key="1">
    <source>
        <dbReference type="SAM" id="SignalP"/>
    </source>
</evidence>
<proteinExistence type="predicted"/>
<name>A0A4D5S151_IXOSC</name>
<dbReference type="EMBL" id="GHJT01008630">
    <property type="protein sequence ID" value="MOY42601.1"/>
    <property type="molecule type" value="Transcribed_RNA"/>
</dbReference>
<organism evidence="2">
    <name type="scientific">Ixodes scapularis</name>
    <name type="common">Black-legged tick</name>
    <name type="synonym">Deer tick</name>
    <dbReference type="NCBI Taxonomy" id="6945"/>
    <lineage>
        <taxon>Eukaryota</taxon>
        <taxon>Metazoa</taxon>
        <taxon>Ecdysozoa</taxon>
        <taxon>Arthropoda</taxon>
        <taxon>Chelicerata</taxon>
        <taxon>Arachnida</taxon>
        <taxon>Acari</taxon>
        <taxon>Parasitiformes</taxon>
        <taxon>Ixodida</taxon>
        <taxon>Ixodoidea</taxon>
        <taxon>Ixodidae</taxon>
        <taxon>Ixodinae</taxon>
        <taxon>Ixodes</taxon>
    </lineage>
</organism>
<reference evidence="2" key="1">
    <citation type="submission" date="2019-04" db="EMBL/GenBank/DDBJ databases">
        <title>An insight into the mialome of Ixodes scapularis.</title>
        <authorList>
            <person name="Ribeiro J.M."/>
            <person name="Mather T.N."/>
            <person name="Karim S."/>
        </authorList>
    </citation>
    <scope>NUCLEOTIDE SEQUENCE</scope>
</reference>